<dbReference type="GO" id="GO:0009538">
    <property type="term" value="C:photosystem I reaction center"/>
    <property type="evidence" value="ECO:0007669"/>
    <property type="project" value="InterPro"/>
</dbReference>
<dbReference type="EMBL" id="GL377607">
    <property type="protein sequence ID" value="EFJ19053.1"/>
    <property type="molecule type" value="Genomic_DNA"/>
</dbReference>
<dbReference type="STRING" id="88036.D8S8J0"/>
<evidence type="ECO:0000256" key="6">
    <source>
        <dbReference type="ARBA" id="ARBA00023136"/>
    </source>
</evidence>
<keyword evidence="9" id="KW-1185">Reference proteome</keyword>
<evidence type="ECO:0000256" key="2">
    <source>
        <dbReference type="ARBA" id="ARBA00004170"/>
    </source>
</evidence>
<dbReference type="GO" id="GO:0015979">
    <property type="term" value="P:photosynthesis"/>
    <property type="evidence" value="ECO:0007669"/>
    <property type="project" value="UniProtKB-KW"/>
</dbReference>
<dbReference type="Gramene" id="EFJ13489">
    <property type="protein sequence ID" value="EFJ13489"/>
    <property type="gene ID" value="SELMODRAFT_49753"/>
</dbReference>
<dbReference type="EMBL" id="GL377632">
    <property type="protein sequence ID" value="EFJ13489.1"/>
    <property type="molecule type" value="Genomic_DNA"/>
</dbReference>
<evidence type="ECO:0000256" key="5">
    <source>
        <dbReference type="ARBA" id="ARBA00022836"/>
    </source>
</evidence>
<gene>
    <name evidence="7" type="ORF">SELMODRAFT_49753</name>
    <name evidence="8" type="ORF">SELMODRAFT_59774</name>
</gene>
<dbReference type="SUPFAM" id="SSF50090">
    <property type="entry name" value="Electron transport accessory proteins"/>
    <property type="match status" value="1"/>
</dbReference>
<evidence type="ECO:0000313" key="8">
    <source>
        <dbReference type="EMBL" id="EFJ19053.1"/>
    </source>
</evidence>
<dbReference type="OMA" id="ESYWFQD"/>
<evidence type="ECO:0000256" key="1">
    <source>
        <dbReference type="ARBA" id="ARBA00001993"/>
    </source>
</evidence>
<dbReference type="OrthoDB" id="2161449at2759"/>
<proteinExistence type="inferred from homology"/>
<dbReference type="Gene3D" id="2.30.30.50">
    <property type="match status" value="1"/>
</dbReference>
<dbReference type="InterPro" id="IPR003375">
    <property type="entry name" value="PSI_PsaE"/>
</dbReference>
<protein>
    <recommendedName>
        <fullName evidence="10">Photosystem I reaction center subunit IV</fullName>
    </recommendedName>
</protein>
<reference evidence="8 9" key="1">
    <citation type="journal article" date="2011" name="Science">
        <title>The Selaginella genome identifies genetic changes associated with the evolution of vascular plants.</title>
        <authorList>
            <person name="Banks J.A."/>
            <person name="Nishiyama T."/>
            <person name="Hasebe M."/>
            <person name="Bowman J.L."/>
            <person name="Gribskov M."/>
            <person name="dePamphilis C."/>
            <person name="Albert V.A."/>
            <person name="Aono N."/>
            <person name="Aoyama T."/>
            <person name="Ambrose B.A."/>
            <person name="Ashton N.W."/>
            <person name="Axtell M.J."/>
            <person name="Barker E."/>
            <person name="Barker M.S."/>
            <person name="Bennetzen J.L."/>
            <person name="Bonawitz N.D."/>
            <person name="Chapple C."/>
            <person name="Cheng C."/>
            <person name="Correa L.G."/>
            <person name="Dacre M."/>
            <person name="DeBarry J."/>
            <person name="Dreyer I."/>
            <person name="Elias M."/>
            <person name="Engstrom E.M."/>
            <person name="Estelle M."/>
            <person name="Feng L."/>
            <person name="Finet C."/>
            <person name="Floyd S.K."/>
            <person name="Frommer W.B."/>
            <person name="Fujita T."/>
            <person name="Gramzow L."/>
            <person name="Gutensohn M."/>
            <person name="Harholt J."/>
            <person name="Hattori M."/>
            <person name="Heyl A."/>
            <person name="Hirai T."/>
            <person name="Hiwatashi Y."/>
            <person name="Ishikawa M."/>
            <person name="Iwata M."/>
            <person name="Karol K.G."/>
            <person name="Koehler B."/>
            <person name="Kolukisaoglu U."/>
            <person name="Kubo M."/>
            <person name="Kurata T."/>
            <person name="Lalonde S."/>
            <person name="Li K."/>
            <person name="Li Y."/>
            <person name="Litt A."/>
            <person name="Lyons E."/>
            <person name="Manning G."/>
            <person name="Maruyama T."/>
            <person name="Michael T.P."/>
            <person name="Mikami K."/>
            <person name="Miyazaki S."/>
            <person name="Morinaga S."/>
            <person name="Murata T."/>
            <person name="Mueller-Roeber B."/>
            <person name="Nelson D.R."/>
            <person name="Obara M."/>
            <person name="Oguri Y."/>
            <person name="Olmstead R.G."/>
            <person name="Onodera N."/>
            <person name="Petersen B.L."/>
            <person name="Pils B."/>
            <person name="Prigge M."/>
            <person name="Rensing S.A."/>
            <person name="Riano-Pachon D.M."/>
            <person name="Roberts A.W."/>
            <person name="Sato Y."/>
            <person name="Scheller H.V."/>
            <person name="Schulz B."/>
            <person name="Schulz C."/>
            <person name="Shakirov E.V."/>
            <person name="Shibagaki N."/>
            <person name="Shinohara N."/>
            <person name="Shippen D.E."/>
            <person name="Soerensen I."/>
            <person name="Sotooka R."/>
            <person name="Sugimoto N."/>
            <person name="Sugita M."/>
            <person name="Sumikawa N."/>
            <person name="Tanurdzic M."/>
            <person name="Theissen G."/>
            <person name="Ulvskov P."/>
            <person name="Wakazuki S."/>
            <person name="Weng J.K."/>
            <person name="Willats W.W."/>
            <person name="Wipf D."/>
            <person name="Wolf P.G."/>
            <person name="Yang L."/>
            <person name="Zimmer A.D."/>
            <person name="Zhu Q."/>
            <person name="Mitros T."/>
            <person name="Hellsten U."/>
            <person name="Loque D."/>
            <person name="Otillar R."/>
            <person name="Salamov A."/>
            <person name="Schmutz J."/>
            <person name="Shapiro H."/>
            <person name="Lindquist E."/>
            <person name="Lucas S."/>
            <person name="Rokhsar D."/>
            <person name="Grigoriev I.V."/>
        </authorList>
    </citation>
    <scope>NUCLEOTIDE SEQUENCE [LARGE SCALE GENOMIC DNA]</scope>
</reference>
<dbReference type="Pfam" id="PF02427">
    <property type="entry name" value="PSI_PsaE"/>
    <property type="match status" value="1"/>
</dbReference>
<organism evidence="9">
    <name type="scientific">Selaginella moellendorffii</name>
    <name type="common">Spikemoss</name>
    <dbReference type="NCBI Taxonomy" id="88036"/>
    <lineage>
        <taxon>Eukaryota</taxon>
        <taxon>Viridiplantae</taxon>
        <taxon>Streptophyta</taxon>
        <taxon>Embryophyta</taxon>
        <taxon>Tracheophyta</taxon>
        <taxon>Lycopodiopsida</taxon>
        <taxon>Selaginellales</taxon>
        <taxon>Selaginellaceae</taxon>
        <taxon>Selaginella</taxon>
    </lineage>
</organism>
<dbReference type="KEGG" id="smo:SELMODRAFT_59774"/>
<feature type="non-terminal residue" evidence="8">
    <location>
        <position position="1"/>
    </location>
</feature>
<feature type="non-terminal residue" evidence="8">
    <location>
        <position position="76"/>
    </location>
</feature>
<evidence type="ECO:0000256" key="4">
    <source>
        <dbReference type="ARBA" id="ARBA00022531"/>
    </source>
</evidence>
<dbReference type="PANTHER" id="PTHR34549">
    <property type="entry name" value="PHOTOSYSTEM I REACTION CENTER SUBUNIT IV A, CHLOROPLASTIC-RELATED"/>
    <property type="match status" value="1"/>
</dbReference>
<name>D8S8J0_SELML</name>
<evidence type="ECO:0000256" key="3">
    <source>
        <dbReference type="ARBA" id="ARBA00007501"/>
    </source>
</evidence>
<evidence type="ECO:0008006" key="10">
    <source>
        <dbReference type="Google" id="ProtNLM"/>
    </source>
</evidence>
<dbReference type="InterPro" id="IPR008990">
    <property type="entry name" value="Elect_transpt_acc-like_dom_sf"/>
</dbReference>
<keyword evidence="6" id="KW-0472">Membrane</keyword>
<comment type="subcellular location">
    <subcellularLocation>
        <location evidence="2">Membrane</location>
        <topology evidence="2">Peripheral membrane protein</topology>
    </subcellularLocation>
</comment>
<dbReference type="InParanoid" id="D8S8J0"/>
<keyword evidence="5" id="KW-0603">Photosystem I</keyword>
<dbReference type="PANTHER" id="PTHR34549:SF2">
    <property type="entry name" value="PHOTOSYSTEM I SUBUNIT IV"/>
    <property type="match status" value="1"/>
</dbReference>
<comment type="function">
    <text evidence="1">Stabilizes the interaction between PsaC and the PSI core, assists the docking of the ferredoxin to PSI and interacts with ferredoxin-NADP oxidoreductase.</text>
</comment>
<dbReference type="AlphaFoldDB" id="D8S8J0"/>
<keyword evidence="4" id="KW-0602">Photosynthesis</keyword>
<dbReference type="FunCoup" id="D8S8J0">
    <property type="interactions" value="1642"/>
</dbReference>
<dbReference type="Gramene" id="EFJ19053">
    <property type="protein sequence ID" value="EFJ19053"/>
    <property type="gene ID" value="SELMODRAFT_59774"/>
</dbReference>
<accession>D8S8J0</accession>
<comment type="similarity">
    <text evidence="3">Belongs to the PsaE family.</text>
</comment>
<dbReference type="HOGENOM" id="CLU_136462_2_0_1"/>
<dbReference type="eggNOG" id="ENOG502S9HV">
    <property type="taxonomic scope" value="Eukaryota"/>
</dbReference>
<evidence type="ECO:0000313" key="7">
    <source>
        <dbReference type="EMBL" id="EFJ13489.1"/>
    </source>
</evidence>
<dbReference type="KEGG" id="smo:SELMODRAFT_49753"/>
<sequence>AAAPPATEKKPEPVGPKRGSIVKILRPESYWFQTTGKVVTVDQTPGVLYPVVVRFEKVNYAGNSTNNYALDEVQEV</sequence>
<evidence type="ECO:0000313" key="9">
    <source>
        <dbReference type="Proteomes" id="UP000001514"/>
    </source>
</evidence>
<dbReference type="Proteomes" id="UP000001514">
    <property type="component" value="Unassembled WGS sequence"/>
</dbReference>